<feature type="transmembrane region" description="Helical" evidence="1">
    <location>
        <begin position="285"/>
        <end position="315"/>
    </location>
</feature>
<evidence type="ECO:0000313" key="4">
    <source>
        <dbReference type="Proteomes" id="UP000799770"/>
    </source>
</evidence>
<feature type="transmembrane region" description="Helical" evidence="1">
    <location>
        <begin position="180"/>
        <end position="201"/>
    </location>
</feature>
<evidence type="ECO:0000313" key="3">
    <source>
        <dbReference type="EMBL" id="KAF2118275.1"/>
    </source>
</evidence>
<dbReference type="OrthoDB" id="3009728at2759"/>
<reference evidence="3" key="1">
    <citation type="journal article" date="2020" name="Stud. Mycol.">
        <title>101 Dothideomycetes genomes: a test case for predicting lifestyles and emergence of pathogens.</title>
        <authorList>
            <person name="Haridas S."/>
            <person name="Albert R."/>
            <person name="Binder M."/>
            <person name="Bloem J."/>
            <person name="Labutti K."/>
            <person name="Salamov A."/>
            <person name="Andreopoulos B."/>
            <person name="Baker S."/>
            <person name="Barry K."/>
            <person name="Bills G."/>
            <person name="Bluhm B."/>
            <person name="Cannon C."/>
            <person name="Castanera R."/>
            <person name="Culley D."/>
            <person name="Daum C."/>
            <person name="Ezra D."/>
            <person name="Gonzalez J."/>
            <person name="Henrissat B."/>
            <person name="Kuo A."/>
            <person name="Liang C."/>
            <person name="Lipzen A."/>
            <person name="Lutzoni F."/>
            <person name="Magnuson J."/>
            <person name="Mondo S."/>
            <person name="Nolan M."/>
            <person name="Ohm R."/>
            <person name="Pangilinan J."/>
            <person name="Park H.-J."/>
            <person name="Ramirez L."/>
            <person name="Alfaro M."/>
            <person name="Sun H."/>
            <person name="Tritt A."/>
            <person name="Yoshinaga Y."/>
            <person name="Zwiers L.-H."/>
            <person name="Turgeon B."/>
            <person name="Goodwin S."/>
            <person name="Spatafora J."/>
            <person name="Crous P."/>
            <person name="Grigoriev I."/>
        </authorList>
    </citation>
    <scope>NUCLEOTIDE SEQUENCE</scope>
    <source>
        <strain evidence="3">CBS 627.86</strain>
    </source>
</reference>
<keyword evidence="1" id="KW-0472">Membrane</keyword>
<organism evidence="3 4">
    <name type="scientific">Lophiotrema nucula</name>
    <dbReference type="NCBI Taxonomy" id="690887"/>
    <lineage>
        <taxon>Eukaryota</taxon>
        <taxon>Fungi</taxon>
        <taxon>Dikarya</taxon>
        <taxon>Ascomycota</taxon>
        <taxon>Pezizomycotina</taxon>
        <taxon>Dothideomycetes</taxon>
        <taxon>Pleosporomycetidae</taxon>
        <taxon>Pleosporales</taxon>
        <taxon>Lophiotremataceae</taxon>
        <taxon>Lophiotrema</taxon>
    </lineage>
</organism>
<keyword evidence="1" id="KW-0812">Transmembrane</keyword>
<protein>
    <submittedName>
        <fullName evidence="3">Uncharacterized protein</fullName>
    </submittedName>
</protein>
<dbReference type="Proteomes" id="UP000799770">
    <property type="component" value="Unassembled WGS sequence"/>
</dbReference>
<keyword evidence="4" id="KW-1185">Reference proteome</keyword>
<evidence type="ECO:0000256" key="1">
    <source>
        <dbReference type="SAM" id="Phobius"/>
    </source>
</evidence>
<keyword evidence="2" id="KW-0732">Signal</keyword>
<keyword evidence="1" id="KW-1133">Transmembrane helix</keyword>
<proteinExistence type="predicted"/>
<name>A0A6A5ZGD3_9PLEO</name>
<sequence>MTDSKVLVAIVVLLVLCSTAQASKRFEDWFWYDNTFNNIIRYNCSTEYNNYINHHDSRWWAGWPTYEEPKGERTYWKYLHPILICLLDTTDDLNKAEMASAGVLLGLMPTILAYAGSNLTETALLSLRRPVFACLLAIGSPAVPPLRSFTHEDVPKMLTRRKSGMTVNLATPSWGVKTRALVVGIELVLVLAAIGNVFYASYELGVKTVISWSGDVSYHPLMWSCLTGGVHIWGSMVLRQDVVEIHASRDNIGQKMRVWVKNEFTPCAAQDTPTVLKYRPDTFRFLFVSWWAAIFTLGHYIYGTVIFSSMLFISVPAATKILVRFLSSTLCCRIIVTYELSGMRYVSQKFREDTASELQESAVGK</sequence>
<feature type="signal peptide" evidence="2">
    <location>
        <begin position="1"/>
        <end position="22"/>
    </location>
</feature>
<accession>A0A6A5ZGD3</accession>
<feature type="chain" id="PRO_5025516494" evidence="2">
    <location>
        <begin position="23"/>
        <end position="365"/>
    </location>
</feature>
<gene>
    <name evidence="3" type="ORF">BDV96DRAFT_569584</name>
</gene>
<dbReference type="AlphaFoldDB" id="A0A6A5ZGD3"/>
<evidence type="ECO:0000256" key="2">
    <source>
        <dbReference type="SAM" id="SignalP"/>
    </source>
</evidence>
<feature type="transmembrane region" description="Helical" evidence="1">
    <location>
        <begin position="221"/>
        <end position="238"/>
    </location>
</feature>
<feature type="transmembrane region" description="Helical" evidence="1">
    <location>
        <begin position="98"/>
        <end position="119"/>
    </location>
</feature>
<dbReference type="EMBL" id="ML977317">
    <property type="protein sequence ID" value="KAF2118275.1"/>
    <property type="molecule type" value="Genomic_DNA"/>
</dbReference>